<dbReference type="Pfam" id="PF01425">
    <property type="entry name" value="Amidase"/>
    <property type="match status" value="1"/>
</dbReference>
<dbReference type="SUPFAM" id="SSF75304">
    <property type="entry name" value="Amidase signature (AS) enzymes"/>
    <property type="match status" value="1"/>
</dbReference>
<dbReference type="InterPro" id="IPR058329">
    <property type="entry name" value="Arp1_N"/>
</dbReference>
<comment type="caution">
    <text evidence="3">The sequence shown here is derived from an EMBL/GenBank/DDBJ whole genome shotgun (WGS) entry which is preliminary data.</text>
</comment>
<feature type="domain" description="Amidase" evidence="1">
    <location>
        <begin position="167"/>
        <end position="581"/>
    </location>
</feature>
<name>A0A9P6CDC6_9AGAR</name>
<dbReference type="AlphaFoldDB" id="A0A9P6CDC6"/>
<dbReference type="PANTHER" id="PTHR46310:SF7">
    <property type="entry name" value="AMIDASE 1"/>
    <property type="match status" value="1"/>
</dbReference>
<feature type="domain" description="Scytalone dehydratase-like protein Arp1 N-terminal" evidence="2">
    <location>
        <begin position="1"/>
        <end position="99"/>
    </location>
</feature>
<accession>A0A9P6CDC6</accession>
<evidence type="ECO:0000313" key="3">
    <source>
        <dbReference type="EMBL" id="KAF9458005.1"/>
    </source>
</evidence>
<organism evidence="3 4">
    <name type="scientific">Collybia nuda</name>
    <dbReference type="NCBI Taxonomy" id="64659"/>
    <lineage>
        <taxon>Eukaryota</taxon>
        <taxon>Fungi</taxon>
        <taxon>Dikarya</taxon>
        <taxon>Basidiomycota</taxon>
        <taxon>Agaricomycotina</taxon>
        <taxon>Agaricomycetes</taxon>
        <taxon>Agaricomycetidae</taxon>
        <taxon>Agaricales</taxon>
        <taxon>Tricholomatineae</taxon>
        <taxon>Clitocybaceae</taxon>
        <taxon>Collybia</taxon>
    </lineage>
</organism>
<keyword evidence="4" id="KW-1185">Reference proteome</keyword>
<sequence length="604" mass="67446">MPTTSIRAQHSPITKTFLTEQFKLFKRFDDIWNDKFLDAMFISYDGPATAFLDEEAEEWIQTLGLRVLYISSAIKMPEVKTLRILEIDSGPPAGPYFTKAAVPENPNEKQSTIEIFDVYRLEKDPYEAFVFGALPLADGGWRTTNITLGKDSVQYIPIPSRMAILTKGLPLSGTRFALKDIFDAEGLPTAAGSTAYGKIVPTPRKTAESVEKLLALGATLVGKTRTSQFAHGAQPWEYRDIPYSWNPRADGYLTASASSSGSACAIAGYDWLDFAVGSDTRGSVRKPAALVGAYGMRPTHGSMDLSGVVPLSEEMDTAGFFARDPRLFSEIGTRWFAESPVRIKRTTIRFPRKLIYPTDHFPVRHPDAQKIYDSFVSSLEKHLKMTKVPMDFTEALRPYLPNGNFTEFQLYSNTLAEYRSWHSVGKPLVEKYRRLFNKAPKFDPKTRQMFKRARNLTESEFDEAVALRRQFKEDVAKELIKADTKSCSESVFIYDAGTGGHPSYRGKKYNQLPGATQFLLSSIEVDAKPSQFFTYVGSMAGLPEITVPIGQVAYFSEVSKQWEMLPVTAQLAAHPGCDDMLMEMVQKLAEAGVIIPAKAGRETF</sequence>
<dbReference type="InterPro" id="IPR036928">
    <property type="entry name" value="AS_sf"/>
</dbReference>
<dbReference type="Pfam" id="PF26053">
    <property type="entry name" value="DUF8016"/>
    <property type="match status" value="1"/>
</dbReference>
<dbReference type="Proteomes" id="UP000807353">
    <property type="component" value="Unassembled WGS sequence"/>
</dbReference>
<dbReference type="Gene3D" id="3.90.1300.10">
    <property type="entry name" value="Amidase signature (AS) domain"/>
    <property type="match status" value="1"/>
</dbReference>
<evidence type="ECO:0000259" key="1">
    <source>
        <dbReference type="Pfam" id="PF01425"/>
    </source>
</evidence>
<protein>
    <submittedName>
        <fullName evidence="3">Amidase signature domain-containing protein</fullName>
    </submittedName>
</protein>
<dbReference type="InterPro" id="IPR023631">
    <property type="entry name" value="Amidase_dom"/>
</dbReference>
<dbReference type="EMBL" id="MU150352">
    <property type="protein sequence ID" value="KAF9458005.1"/>
    <property type="molecule type" value="Genomic_DNA"/>
</dbReference>
<dbReference type="OrthoDB" id="5423360at2759"/>
<gene>
    <name evidence="3" type="ORF">BDZ94DRAFT_1174502</name>
</gene>
<reference evidence="3" key="1">
    <citation type="submission" date="2020-11" db="EMBL/GenBank/DDBJ databases">
        <authorList>
            <consortium name="DOE Joint Genome Institute"/>
            <person name="Ahrendt S."/>
            <person name="Riley R."/>
            <person name="Andreopoulos W."/>
            <person name="Labutti K."/>
            <person name="Pangilinan J."/>
            <person name="Ruiz-Duenas F.J."/>
            <person name="Barrasa J.M."/>
            <person name="Sanchez-Garcia M."/>
            <person name="Camarero S."/>
            <person name="Miyauchi S."/>
            <person name="Serrano A."/>
            <person name="Linde D."/>
            <person name="Babiker R."/>
            <person name="Drula E."/>
            <person name="Ayuso-Fernandez I."/>
            <person name="Pacheco R."/>
            <person name="Padilla G."/>
            <person name="Ferreira P."/>
            <person name="Barriuso J."/>
            <person name="Kellner H."/>
            <person name="Castanera R."/>
            <person name="Alfaro M."/>
            <person name="Ramirez L."/>
            <person name="Pisabarro A.G."/>
            <person name="Kuo A."/>
            <person name="Tritt A."/>
            <person name="Lipzen A."/>
            <person name="He G."/>
            <person name="Yan M."/>
            <person name="Ng V."/>
            <person name="Cullen D."/>
            <person name="Martin F."/>
            <person name="Rosso M.-N."/>
            <person name="Henrissat B."/>
            <person name="Hibbett D."/>
            <person name="Martinez A.T."/>
            <person name="Grigoriev I.V."/>
        </authorList>
    </citation>
    <scope>NUCLEOTIDE SEQUENCE</scope>
    <source>
        <strain evidence="3">CBS 247.69</strain>
    </source>
</reference>
<evidence type="ECO:0000259" key="2">
    <source>
        <dbReference type="Pfam" id="PF26053"/>
    </source>
</evidence>
<proteinExistence type="predicted"/>
<evidence type="ECO:0000313" key="4">
    <source>
        <dbReference type="Proteomes" id="UP000807353"/>
    </source>
</evidence>
<dbReference type="PANTHER" id="PTHR46310">
    <property type="entry name" value="AMIDASE 1"/>
    <property type="match status" value="1"/>
</dbReference>